<dbReference type="RefSeq" id="WP_091142628.1">
    <property type="nucleotide sequence ID" value="NZ_FMVF01000008.1"/>
</dbReference>
<keyword evidence="3" id="KW-1185">Reference proteome</keyword>
<protein>
    <recommendedName>
        <fullName evidence="4">DUF4468 domain-containing protein</fullName>
    </recommendedName>
</protein>
<dbReference type="EMBL" id="FMVF01000008">
    <property type="protein sequence ID" value="SCY66040.1"/>
    <property type="molecule type" value="Genomic_DNA"/>
</dbReference>
<evidence type="ECO:0008006" key="4">
    <source>
        <dbReference type="Google" id="ProtNLM"/>
    </source>
</evidence>
<dbReference type="AlphaFoldDB" id="A0A1G5HRW4"/>
<organism evidence="2 3">
    <name type="scientific">Flavobacterium caeni</name>
    <dbReference type="NCBI Taxonomy" id="490189"/>
    <lineage>
        <taxon>Bacteria</taxon>
        <taxon>Pseudomonadati</taxon>
        <taxon>Bacteroidota</taxon>
        <taxon>Flavobacteriia</taxon>
        <taxon>Flavobacteriales</taxon>
        <taxon>Flavobacteriaceae</taxon>
        <taxon>Flavobacterium</taxon>
    </lineage>
</organism>
<proteinExistence type="predicted"/>
<keyword evidence="1" id="KW-0732">Signal</keyword>
<dbReference type="OrthoDB" id="1357433at2"/>
<evidence type="ECO:0000313" key="3">
    <source>
        <dbReference type="Proteomes" id="UP000199354"/>
    </source>
</evidence>
<feature type="signal peptide" evidence="1">
    <location>
        <begin position="1"/>
        <end position="17"/>
    </location>
</feature>
<sequence>MKLLCALFFVFSVAMVAQPSVEMTPRGFAPITIPSPAKPLEKLMEAATAWAPFYNKNGHDVYDVGNNALTVDALRENAYFYRNLGERFDYNIVYTLKIVFNDNRTCTLSFSVKEIYAKEAPVKTTVADFFTPEGKLKEDYLEVKPSLELTANKIVKSFADFIAN</sequence>
<evidence type="ECO:0000313" key="2">
    <source>
        <dbReference type="EMBL" id="SCY66040.1"/>
    </source>
</evidence>
<evidence type="ECO:0000256" key="1">
    <source>
        <dbReference type="SAM" id="SignalP"/>
    </source>
</evidence>
<gene>
    <name evidence="2" type="ORF">SAMN02927903_01957</name>
</gene>
<dbReference type="STRING" id="490189.SAMN02927903_01957"/>
<dbReference type="Proteomes" id="UP000199354">
    <property type="component" value="Unassembled WGS sequence"/>
</dbReference>
<name>A0A1G5HRW4_9FLAO</name>
<accession>A0A1G5HRW4</accession>
<feature type="chain" id="PRO_5011454677" description="DUF4468 domain-containing protein" evidence="1">
    <location>
        <begin position="18"/>
        <end position="164"/>
    </location>
</feature>
<reference evidence="2 3" key="1">
    <citation type="submission" date="2016-10" db="EMBL/GenBank/DDBJ databases">
        <authorList>
            <person name="de Groot N.N."/>
        </authorList>
    </citation>
    <scope>NUCLEOTIDE SEQUENCE [LARGE SCALE GENOMIC DNA]</scope>
    <source>
        <strain evidence="2 3">CGMCC 1.7031</strain>
    </source>
</reference>